<evidence type="ECO:0000256" key="2">
    <source>
        <dbReference type="ARBA" id="ARBA00009049"/>
    </source>
</evidence>
<name>A0A060WXD8_ONCMY</name>
<dbReference type="GO" id="GO:0007186">
    <property type="term" value="P:G protein-coupled receptor signaling pathway"/>
    <property type="evidence" value="ECO:0007669"/>
    <property type="project" value="TreeGrafter"/>
</dbReference>
<evidence type="ECO:0000256" key="6">
    <source>
        <dbReference type="RuleBase" id="RU369048"/>
    </source>
</evidence>
<dbReference type="EMBL" id="FR904658">
    <property type="protein sequence ID" value="CDQ69225.1"/>
    <property type="molecule type" value="Genomic_DNA"/>
</dbReference>
<gene>
    <name evidence="8" type="ORF">GSONMT00046577001</name>
</gene>
<dbReference type="GO" id="GO:0001965">
    <property type="term" value="F:G-protein alpha-subunit binding"/>
    <property type="evidence" value="ECO:0007669"/>
    <property type="project" value="UniProtKB-UniRule"/>
</dbReference>
<evidence type="ECO:0000313" key="9">
    <source>
        <dbReference type="Proteomes" id="UP000193380"/>
    </source>
</evidence>
<dbReference type="Proteomes" id="UP000193380">
    <property type="component" value="Unassembled WGS sequence"/>
</dbReference>
<keyword evidence="3 6" id="KW-0963">Cytoplasm</keyword>
<feature type="region of interest" description="Disordered" evidence="7">
    <location>
        <begin position="593"/>
        <end position="620"/>
    </location>
</feature>
<dbReference type="GO" id="GO:0005938">
    <property type="term" value="C:cell cortex"/>
    <property type="evidence" value="ECO:0007669"/>
    <property type="project" value="UniProtKB-SubCell"/>
</dbReference>
<dbReference type="InterPro" id="IPR019318">
    <property type="entry name" value="Gua_nucleotide_exch_fac_Ric8"/>
</dbReference>
<dbReference type="FunFam" id="1.25.10.10:FF:000447">
    <property type="entry name" value="RIC8 guanine nucleotide exchange factor A"/>
    <property type="match status" value="1"/>
</dbReference>
<reference evidence="8" key="2">
    <citation type="submission" date="2014-03" db="EMBL/GenBank/DDBJ databases">
        <authorList>
            <person name="Genoscope - CEA"/>
        </authorList>
    </citation>
    <scope>NUCLEOTIDE SEQUENCE</scope>
</reference>
<dbReference type="PANTHER" id="PTHR12425">
    <property type="entry name" value="SYNEMBRYN"/>
    <property type="match status" value="1"/>
</dbReference>
<comment type="similarity">
    <text evidence="2 6">Belongs to the synembryn family.</text>
</comment>
<dbReference type="InterPro" id="IPR008376">
    <property type="entry name" value="Chaperone_Ric-8_A/B"/>
</dbReference>
<dbReference type="GO" id="GO:0005085">
    <property type="term" value="F:guanyl-nucleotide exchange factor activity"/>
    <property type="evidence" value="ECO:0007669"/>
    <property type="project" value="UniProtKB-UniRule"/>
</dbReference>
<dbReference type="PaxDb" id="8022-A0A060WXD8"/>
<dbReference type="Pfam" id="PF10165">
    <property type="entry name" value="Ric8"/>
    <property type="match status" value="1"/>
</dbReference>
<dbReference type="GO" id="GO:0005886">
    <property type="term" value="C:plasma membrane"/>
    <property type="evidence" value="ECO:0007669"/>
    <property type="project" value="TreeGrafter"/>
</dbReference>
<reference evidence="8" key="1">
    <citation type="journal article" date="2014" name="Nat. Commun.">
        <title>The rainbow trout genome provides novel insights into evolution after whole-genome duplication in vertebrates.</title>
        <authorList>
            <person name="Berthelot C."/>
            <person name="Brunet F."/>
            <person name="Chalopin D."/>
            <person name="Juanchich A."/>
            <person name="Bernard M."/>
            <person name="Noel B."/>
            <person name="Bento P."/>
            <person name="Da Silva C."/>
            <person name="Labadie K."/>
            <person name="Alberti A."/>
            <person name="Aury J.M."/>
            <person name="Louis A."/>
            <person name="Dehais P."/>
            <person name="Bardou P."/>
            <person name="Montfort J."/>
            <person name="Klopp C."/>
            <person name="Cabau C."/>
            <person name="Gaspin C."/>
            <person name="Thorgaard G.H."/>
            <person name="Boussaha M."/>
            <person name="Quillet E."/>
            <person name="Guyomard R."/>
            <person name="Galiana D."/>
            <person name="Bobe J."/>
            <person name="Volff J.N."/>
            <person name="Genet C."/>
            <person name="Wincker P."/>
            <person name="Jaillon O."/>
            <person name="Roest Crollius H."/>
            <person name="Guiguen Y."/>
        </authorList>
    </citation>
    <scope>NUCLEOTIDE SEQUENCE [LARGE SCALE GENOMIC DNA]</scope>
</reference>
<dbReference type="PRINTS" id="PR01802">
    <property type="entry name" value="SYNEMBRYN"/>
</dbReference>
<dbReference type="STRING" id="8022.A0A060WXD8"/>
<keyword evidence="4 6" id="KW-0344">Guanine-nucleotide releasing factor</keyword>
<organism evidence="8 9">
    <name type="scientific">Oncorhynchus mykiss</name>
    <name type="common">Rainbow trout</name>
    <name type="synonym">Salmo gairdneri</name>
    <dbReference type="NCBI Taxonomy" id="8022"/>
    <lineage>
        <taxon>Eukaryota</taxon>
        <taxon>Metazoa</taxon>
        <taxon>Chordata</taxon>
        <taxon>Craniata</taxon>
        <taxon>Vertebrata</taxon>
        <taxon>Euteleostomi</taxon>
        <taxon>Actinopterygii</taxon>
        <taxon>Neopterygii</taxon>
        <taxon>Teleostei</taxon>
        <taxon>Protacanthopterygii</taxon>
        <taxon>Salmoniformes</taxon>
        <taxon>Salmonidae</taxon>
        <taxon>Salmoninae</taxon>
        <taxon>Oncorhynchus</taxon>
    </lineage>
</organism>
<protein>
    <recommendedName>
        <fullName evidence="6">Synembryn</fullName>
    </recommendedName>
    <alternativeName>
        <fullName evidence="6">Protein Ric-8</fullName>
    </alternativeName>
</protein>
<evidence type="ECO:0000313" key="8">
    <source>
        <dbReference type="EMBL" id="CDQ69225.1"/>
    </source>
</evidence>
<keyword evidence="5" id="KW-0143">Chaperone</keyword>
<accession>A0A060WXD8</accession>
<evidence type="ECO:0000256" key="4">
    <source>
        <dbReference type="ARBA" id="ARBA00022658"/>
    </source>
</evidence>
<evidence type="ECO:0000256" key="3">
    <source>
        <dbReference type="ARBA" id="ARBA00022490"/>
    </source>
</evidence>
<evidence type="ECO:0000256" key="5">
    <source>
        <dbReference type="ARBA" id="ARBA00023186"/>
    </source>
</evidence>
<comment type="subcellular location">
    <subcellularLocation>
        <location evidence="1">Cytoplasm</location>
        <location evidence="1">Cell cortex</location>
    </subcellularLocation>
</comment>
<proteinExistence type="inferred from homology"/>
<evidence type="ECO:0000256" key="1">
    <source>
        <dbReference type="ARBA" id="ARBA00004544"/>
    </source>
</evidence>
<sequence length="620" mass="68613">MDLNSVLSKLETNNEEEIKRLLHQYNVENSRTFTFDPKEEDLRSRLCQGLLTVLGRQVGSCCQSTCLETLRILSRDKRVLGPVGTREGMLVLAGLARLQAGEEGGDSLQEDAQTEEEERVVVEALKCLCNVVFNSVAAQQVGADVQLARGLCARLHAARAGCHEVGLFSLRLLFLLSALRPDVRGGLQRELHAVGLLTEVLERTLDLRWVGPYEVAHPGLQALPIPAEDNERAMEALKALFNLTLSDTSDEVSYTVTPSVCYRMISLLYVANVRHLSVLTLAKAAGPDGNPSRVLRACADQLAGVFMDIFDLSLSQSAVSTCFKMSTIVPPPKKAKGGDHQLRLVTAIMRHLLMLKTQTEDKTEEAHSHAINLLSNLPVSCLDVLIDLPVQGGQEEYSGKNMDAVQVLLDFMEKRIDKGANYKEGLTPVLSLLTEGSRYHREIRRYIKTQVLPPLKEVKVRPEIGSTVRNKLVRLMTHVDMGVKQSAAEFLFVLCKESVDHLLKYTGYGNAAGLLVARGLLAGGRGETLYSDDEDSDTEEYKSAKPFINPITGHVEEPMPNPIEDMTEEQKEYEAQKLVNMFDKLSRQQLIRPMGVRRDGTLAPLEEALRQPTADSSDSD</sequence>
<evidence type="ECO:0000256" key="7">
    <source>
        <dbReference type="SAM" id="MobiDB-lite"/>
    </source>
</evidence>
<dbReference type="SUPFAM" id="SSF48371">
    <property type="entry name" value="ARM repeat"/>
    <property type="match status" value="1"/>
</dbReference>
<dbReference type="InterPro" id="IPR016024">
    <property type="entry name" value="ARM-type_fold"/>
</dbReference>
<dbReference type="PANTHER" id="PTHR12425:SF2">
    <property type="entry name" value="SYNEMBRYN-B"/>
    <property type="match status" value="1"/>
</dbReference>
<dbReference type="AlphaFoldDB" id="A0A060WXD8"/>
<comment type="subunit">
    <text evidence="6">Interacts with some GDP-bound G alpha proteins. Does not interact with G-alpha proteins when they are in complex with subunits beta and gamma.</text>
</comment>
<comment type="function">
    <text evidence="6">Chaperone that specifically binds and folds nascent G alpha proteins prior to G protein heterotrimer formation. Also acts as a guanine nucleotide exchange factor (GEF) for G alpha proteins by stimulating exchange of bound GDP for free GTP.</text>
</comment>